<dbReference type="PANTHER" id="PTHR30328:SF54">
    <property type="entry name" value="HTH-TYPE TRANSCRIPTIONAL REPRESSOR SCO4008"/>
    <property type="match status" value="1"/>
</dbReference>
<dbReference type="Proteomes" id="UP001285921">
    <property type="component" value="Unassembled WGS sequence"/>
</dbReference>
<evidence type="ECO:0000259" key="3">
    <source>
        <dbReference type="PROSITE" id="PS50977"/>
    </source>
</evidence>
<name>A0ABQ6NS76_9BACL</name>
<sequence>MYFEMLKGEVIMGRKPSYTESELLDITKKLVLEHGYDGFHLKLLSQHLPGARSTIYQYYANKEEIVAACMKRVISSVIEKASAIDETDTMQALQELLGIYVDESKLHQLLGDAHKINTTNSAAASRDLDVVEQGHTTLKIQLTRLFQRAQQEKNLREDIPLPVLIGGFFNLINTPNMINVPNPEWSKLLFQMWIGGAQR</sequence>
<dbReference type="PROSITE" id="PS50977">
    <property type="entry name" value="HTH_TETR_2"/>
    <property type="match status" value="1"/>
</dbReference>
<dbReference type="Gene3D" id="1.10.357.10">
    <property type="entry name" value="Tetracycline Repressor, domain 2"/>
    <property type="match status" value="1"/>
</dbReference>
<dbReference type="InterPro" id="IPR001647">
    <property type="entry name" value="HTH_TetR"/>
</dbReference>
<dbReference type="InterPro" id="IPR009057">
    <property type="entry name" value="Homeodomain-like_sf"/>
</dbReference>
<dbReference type="InterPro" id="IPR050109">
    <property type="entry name" value="HTH-type_TetR-like_transc_reg"/>
</dbReference>
<organism evidence="4 5">
    <name type="scientific">Paenibacillus glycanilyticus</name>
    <dbReference type="NCBI Taxonomy" id="126569"/>
    <lineage>
        <taxon>Bacteria</taxon>
        <taxon>Bacillati</taxon>
        <taxon>Bacillota</taxon>
        <taxon>Bacilli</taxon>
        <taxon>Bacillales</taxon>
        <taxon>Paenibacillaceae</taxon>
        <taxon>Paenibacillus</taxon>
    </lineage>
</organism>
<accession>A0ABQ6NS76</accession>
<feature type="DNA-binding region" description="H-T-H motif" evidence="2">
    <location>
        <begin position="40"/>
        <end position="59"/>
    </location>
</feature>
<evidence type="ECO:0000256" key="1">
    <source>
        <dbReference type="ARBA" id="ARBA00023125"/>
    </source>
</evidence>
<dbReference type="Pfam" id="PF00440">
    <property type="entry name" value="TetR_N"/>
    <property type="match status" value="1"/>
</dbReference>
<keyword evidence="1 2" id="KW-0238">DNA-binding</keyword>
<evidence type="ECO:0000313" key="4">
    <source>
        <dbReference type="EMBL" id="GMK46997.1"/>
    </source>
</evidence>
<feature type="domain" description="HTH tetR-type" evidence="3">
    <location>
        <begin position="17"/>
        <end position="77"/>
    </location>
</feature>
<protein>
    <recommendedName>
        <fullName evidence="3">HTH tetR-type domain-containing protein</fullName>
    </recommendedName>
</protein>
<keyword evidence="5" id="KW-1185">Reference proteome</keyword>
<comment type="caution">
    <text evidence="4">The sequence shown here is derived from an EMBL/GenBank/DDBJ whole genome shotgun (WGS) entry which is preliminary data.</text>
</comment>
<reference evidence="4 5" key="1">
    <citation type="submission" date="2023-05" db="EMBL/GenBank/DDBJ databases">
        <title>Draft genome of Paenibacillus sp. CCS26.</title>
        <authorList>
            <person name="Akita H."/>
            <person name="Shinto Y."/>
            <person name="Kimura Z."/>
        </authorList>
    </citation>
    <scope>NUCLEOTIDE SEQUENCE [LARGE SCALE GENOMIC DNA]</scope>
    <source>
        <strain evidence="4 5">CCS26</strain>
    </source>
</reference>
<dbReference type="PANTHER" id="PTHR30328">
    <property type="entry name" value="TRANSCRIPTIONAL REPRESSOR"/>
    <property type="match status" value="1"/>
</dbReference>
<proteinExistence type="predicted"/>
<evidence type="ECO:0000256" key="2">
    <source>
        <dbReference type="PROSITE-ProRule" id="PRU00335"/>
    </source>
</evidence>
<evidence type="ECO:0000313" key="5">
    <source>
        <dbReference type="Proteomes" id="UP001285921"/>
    </source>
</evidence>
<dbReference type="SUPFAM" id="SSF46689">
    <property type="entry name" value="Homeodomain-like"/>
    <property type="match status" value="1"/>
</dbReference>
<dbReference type="EMBL" id="BTCL01000016">
    <property type="protein sequence ID" value="GMK46997.1"/>
    <property type="molecule type" value="Genomic_DNA"/>
</dbReference>
<gene>
    <name evidence="4" type="ORF">PghCCS26_41260</name>
</gene>